<protein>
    <recommendedName>
        <fullName evidence="4">F-box domain-containing protein</fullName>
    </recommendedName>
</protein>
<reference evidence="2 3" key="1">
    <citation type="journal article" date="2016" name="Mol. Biol. Evol.">
        <title>Comparative Genomics of Early-Diverging Mushroom-Forming Fungi Provides Insights into the Origins of Lignocellulose Decay Capabilities.</title>
        <authorList>
            <person name="Nagy L.G."/>
            <person name="Riley R."/>
            <person name="Tritt A."/>
            <person name="Adam C."/>
            <person name="Daum C."/>
            <person name="Floudas D."/>
            <person name="Sun H."/>
            <person name="Yadav J.S."/>
            <person name="Pangilinan J."/>
            <person name="Larsson K.H."/>
            <person name="Matsuura K."/>
            <person name="Barry K."/>
            <person name="Labutti K."/>
            <person name="Kuo R."/>
            <person name="Ohm R.A."/>
            <person name="Bhattacharya S.S."/>
            <person name="Shirouzu T."/>
            <person name="Yoshinaga Y."/>
            <person name="Martin F.M."/>
            <person name="Grigoriev I.V."/>
            <person name="Hibbett D.S."/>
        </authorList>
    </citation>
    <scope>NUCLEOTIDE SEQUENCE [LARGE SCALE GENOMIC DNA]</scope>
    <source>
        <strain evidence="2 3">HHB12733</strain>
    </source>
</reference>
<feature type="compositionally biased region" description="Low complexity" evidence="1">
    <location>
        <begin position="111"/>
        <end position="124"/>
    </location>
</feature>
<feature type="region of interest" description="Disordered" evidence="1">
    <location>
        <begin position="29"/>
        <end position="143"/>
    </location>
</feature>
<accession>A0A165G8D2</accession>
<gene>
    <name evidence="2" type="ORF">CALCODRAFT_269393</name>
</gene>
<dbReference type="InterPro" id="IPR032675">
    <property type="entry name" value="LRR_dom_sf"/>
</dbReference>
<feature type="compositionally biased region" description="Low complexity" evidence="1">
    <location>
        <begin position="217"/>
        <end position="231"/>
    </location>
</feature>
<evidence type="ECO:0008006" key="4">
    <source>
        <dbReference type="Google" id="ProtNLM"/>
    </source>
</evidence>
<sequence length="752" mass="81604">MSDDEDQGRRGRPRLGALFPYSLLVLPPRAECEERRGRGAWRGHAWPRRLAQTSPQARPRPVSPPHLSPLRSQWTPCPPASPAWDSTSTPAPASRRPVACHAHPPSPRPSTPLSTRPASTSTSRRPAHREHPPHAPALPTTANDHPATLAAIERPQLTAVGPSAERGAVIRLYENSPIFLLPPAHSQQPPSAPPPAGSAARSRRTRSPSPRPPPLPAVSAPAPALGSGSTAMPAPAPARIFSDDVQRRLPNEVWLAVFSLLHDSGASLGPASMACKRFSVLTAPLRFRTVAFRSPPLPAPGAGEPDDRSARLAELLLDDKRQLGQHVRTASIASRSPTSLQGRAPPAHVLRALATLSNLESIELQSLDLTADLIRALAQLPALKSLTLLGCVPPKSVVLQSVKSCALALAAITVDNVMKHVYLYEDLLKLLCSPSTRAVHLLGGDPVPSFFLRTLGNQLTHHTLTHLTIPFEGPDPRTLGDFLANQHTLRQLTCTSRTFPRLQLADTTMPLLERFEGPDSPEAYELLARGRPLQNVSIRPLVYANGSMDRLARAFRGLTHSSKPLTELSLKVSNVDAQLLASVADMFPHLRRLVVRSMGALSEELLTETLPTQLRRLPSLLHLHLEHLPKGPDESFSRALPSAATSQAPHILAFSQACPTLRRVRLDKLEWVCVGEREGEWRAWDVTPGFGEEGRRTADVPVGQARISHDARAAREEGLRRGDGPDARDRDGRDTTPAPTTADTAVHNDDTR</sequence>
<feature type="compositionally biased region" description="Low complexity" evidence="1">
    <location>
        <begin position="735"/>
        <end position="745"/>
    </location>
</feature>
<dbReference type="EMBL" id="KV423959">
    <property type="protein sequence ID" value="KZT57727.1"/>
    <property type="molecule type" value="Genomic_DNA"/>
</dbReference>
<feature type="region of interest" description="Disordered" evidence="1">
    <location>
        <begin position="687"/>
        <end position="752"/>
    </location>
</feature>
<evidence type="ECO:0000313" key="2">
    <source>
        <dbReference type="EMBL" id="KZT57727.1"/>
    </source>
</evidence>
<dbReference type="Proteomes" id="UP000076842">
    <property type="component" value="Unassembled WGS sequence"/>
</dbReference>
<evidence type="ECO:0000313" key="3">
    <source>
        <dbReference type="Proteomes" id="UP000076842"/>
    </source>
</evidence>
<feature type="compositionally biased region" description="Basic residues" evidence="1">
    <location>
        <begin position="38"/>
        <end position="47"/>
    </location>
</feature>
<organism evidence="2 3">
    <name type="scientific">Calocera cornea HHB12733</name>
    <dbReference type="NCBI Taxonomy" id="1353952"/>
    <lineage>
        <taxon>Eukaryota</taxon>
        <taxon>Fungi</taxon>
        <taxon>Dikarya</taxon>
        <taxon>Basidiomycota</taxon>
        <taxon>Agaricomycotina</taxon>
        <taxon>Dacrymycetes</taxon>
        <taxon>Dacrymycetales</taxon>
        <taxon>Dacrymycetaceae</taxon>
        <taxon>Calocera</taxon>
    </lineage>
</organism>
<feature type="compositionally biased region" description="Basic and acidic residues" evidence="1">
    <location>
        <begin position="707"/>
        <end position="734"/>
    </location>
</feature>
<dbReference type="OrthoDB" id="10508651at2759"/>
<dbReference type="SUPFAM" id="SSF52047">
    <property type="entry name" value="RNI-like"/>
    <property type="match status" value="1"/>
</dbReference>
<dbReference type="Gene3D" id="3.80.10.10">
    <property type="entry name" value="Ribonuclease Inhibitor"/>
    <property type="match status" value="2"/>
</dbReference>
<name>A0A165G8D2_9BASI</name>
<proteinExistence type="predicted"/>
<dbReference type="InParanoid" id="A0A165G8D2"/>
<dbReference type="AlphaFoldDB" id="A0A165G8D2"/>
<evidence type="ECO:0000256" key="1">
    <source>
        <dbReference type="SAM" id="MobiDB-lite"/>
    </source>
</evidence>
<keyword evidence="3" id="KW-1185">Reference proteome</keyword>
<feature type="region of interest" description="Disordered" evidence="1">
    <location>
        <begin position="181"/>
        <end position="232"/>
    </location>
</feature>